<keyword evidence="2" id="KW-0449">Lipoprotein</keyword>
<dbReference type="Pfam" id="PF02321">
    <property type="entry name" value="OEP"/>
    <property type="match status" value="2"/>
</dbReference>
<evidence type="ECO:0000313" key="3">
    <source>
        <dbReference type="EMBL" id="QMV71571.1"/>
    </source>
</evidence>
<keyword evidence="4" id="KW-1185">Reference proteome</keyword>
<dbReference type="NCBIfam" id="TIGR01845">
    <property type="entry name" value="outer_NodT"/>
    <property type="match status" value="1"/>
</dbReference>
<comment type="subcellular location">
    <subcellularLocation>
        <location evidence="2">Cell membrane</location>
        <topology evidence="2">Lipid-anchor</topology>
    </subcellularLocation>
</comment>
<feature type="signal peptide" evidence="2">
    <location>
        <begin position="1"/>
        <end position="30"/>
    </location>
</feature>
<accession>A0A7G5EC46</accession>
<dbReference type="PROSITE" id="PS51257">
    <property type="entry name" value="PROKAR_LIPOPROTEIN"/>
    <property type="match status" value="1"/>
</dbReference>
<protein>
    <submittedName>
        <fullName evidence="3">Efflux transporter outer membrane subunit</fullName>
    </submittedName>
</protein>
<dbReference type="SUPFAM" id="SSF56954">
    <property type="entry name" value="Outer membrane efflux proteins (OEP)"/>
    <property type="match status" value="1"/>
</dbReference>
<organism evidence="3 4">
    <name type="scientific">Comamonas piscis</name>
    <dbReference type="NCBI Taxonomy" id="1562974"/>
    <lineage>
        <taxon>Bacteria</taxon>
        <taxon>Pseudomonadati</taxon>
        <taxon>Pseudomonadota</taxon>
        <taxon>Betaproteobacteria</taxon>
        <taxon>Burkholderiales</taxon>
        <taxon>Comamonadaceae</taxon>
        <taxon>Comamonas</taxon>
    </lineage>
</organism>
<name>A0A7G5EC46_9BURK</name>
<keyword evidence="2" id="KW-0732">Signal</keyword>
<gene>
    <name evidence="3" type="ORF">HS961_01265</name>
</gene>
<feature type="chain" id="PRO_5029035693" evidence="2">
    <location>
        <begin position="31"/>
        <end position="488"/>
    </location>
</feature>
<dbReference type="Proteomes" id="UP000515240">
    <property type="component" value="Chromosome"/>
</dbReference>
<dbReference type="InterPro" id="IPR010131">
    <property type="entry name" value="MdtP/NodT-like"/>
</dbReference>
<dbReference type="EMBL" id="CP058554">
    <property type="protein sequence ID" value="QMV71571.1"/>
    <property type="molecule type" value="Genomic_DNA"/>
</dbReference>
<evidence type="ECO:0000256" key="1">
    <source>
        <dbReference type="ARBA" id="ARBA00007613"/>
    </source>
</evidence>
<reference evidence="3 4" key="1">
    <citation type="journal article" date="2020" name="G3 (Bethesda)">
        <title>CeMbio - The Caenorhabditis elegans Microbiome Resource.</title>
        <authorList>
            <person name="Dirksen P."/>
            <person name="Assie A."/>
            <person name="Zimmermann J."/>
            <person name="Zhang F."/>
            <person name="Tietje A.M."/>
            <person name="Marsh S.A."/>
            <person name="Felix M.A."/>
            <person name="Shapira M."/>
            <person name="Kaleta C."/>
            <person name="Schulenburg H."/>
            <person name="Samuel B."/>
        </authorList>
    </citation>
    <scope>NUCLEOTIDE SEQUENCE [LARGE SCALE GENOMIC DNA]</scope>
    <source>
        <strain evidence="3 4">BIGb0172</strain>
    </source>
</reference>
<dbReference type="AlphaFoldDB" id="A0A7G5EC46"/>
<sequence>MTGPRLLRGSACTTLTALGMALLLAGCAPALRQAPADAAVTVPSAWAQTEAAATSGPEAVVPAAWWQAFGDEQLNHYVQAALARNANLQVAGTRVAAARAQLAAADAALQPNLSLGTNVGATHTLTASGITTSRSIQPQLQASWEPDLWGRLGDRSTAADLQYRASQADRDAVALTVAATTAQAYVDLLGREAQLAQTRQTLQTRSTALQLARDQESVGYISRLQVTQAQAEYEAIQGQIPPLELAIARQYNALQLLAGDVPAVRDTAAADGQGFARLQMPVVPAALPSTLLRRRPDLVQAELNLAASDAGLRASRAAYLPQLNLSASAGRLFVNALQYNPINVWSLGASALAPLFDGGRLDAQYDTATAQRDQAAYAYRGAVLSALGDVENALVGVQRLAEQEQAAERRRAVLAQTLGYAKDRYEAGYASYLEQIDAQRNLFQAETELVNLRQSRLDNQIALYRALGGGWSADAVLPATAVQPVAAD</sequence>
<keyword evidence="2" id="KW-0472">Membrane</keyword>
<dbReference type="KEGG" id="cpis:HS961_01265"/>
<keyword evidence="2" id="KW-1134">Transmembrane beta strand</keyword>
<keyword evidence="2" id="KW-0812">Transmembrane</keyword>
<keyword evidence="2" id="KW-0564">Palmitate</keyword>
<dbReference type="RefSeq" id="WP_182326007.1">
    <property type="nucleotide sequence ID" value="NZ_CP058554.1"/>
</dbReference>
<dbReference type="PANTHER" id="PTHR30203:SF30">
    <property type="entry name" value="OUTER MEMBRANE PROTEIN-RELATED"/>
    <property type="match status" value="1"/>
</dbReference>
<dbReference type="GO" id="GO:0015562">
    <property type="term" value="F:efflux transmembrane transporter activity"/>
    <property type="evidence" value="ECO:0007669"/>
    <property type="project" value="InterPro"/>
</dbReference>
<dbReference type="Gene3D" id="1.20.1600.10">
    <property type="entry name" value="Outer membrane efflux proteins (OEP)"/>
    <property type="match status" value="1"/>
</dbReference>
<dbReference type="GO" id="GO:0005886">
    <property type="term" value="C:plasma membrane"/>
    <property type="evidence" value="ECO:0007669"/>
    <property type="project" value="UniProtKB-SubCell"/>
</dbReference>
<dbReference type="Gene3D" id="2.20.200.10">
    <property type="entry name" value="Outer membrane efflux proteins (OEP)"/>
    <property type="match status" value="1"/>
</dbReference>
<evidence type="ECO:0000256" key="2">
    <source>
        <dbReference type="RuleBase" id="RU362097"/>
    </source>
</evidence>
<evidence type="ECO:0000313" key="4">
    <source>
        <dbReference type="Proteomes" id="UP000515240"/>
    </source>
</evidence>
<dbReference type="InterPro" id="IPR003423">
    <property type="entry name" value="OMP_efflux"/>
</dbReference>
<comment type="similarity">
    <text evidence="1 2">Belongs to the outer membrane factor (OMF) (TC 1.B.17) family.</text>
</comment>
<proteinExistence type="inferred from homology"/>
<dbReference type="PANTHER" id="PTHR30203">
    <property type="entry name" value="OUTER MEMBRANE CATION EFFLUX PROTEIN"/>
    <property type="match status" value="1"/>
</dbReference>